<evidence type="ECO:0000313" key="2">
    <source>
        <dbReference type="Proteomes" id="UP001444661"/>
    </source>
</evidence>
<name>A0ABR1TWM3_9PEZI</name>
<evidence type="ECO:0000313" key="1">
    <source>
        <dbReference type="EMBL" id="KAK8050982.1"/>
    </source>
</evidence>
<proteinExistence type="predicted"/>
<organism evidence="1 2">
    <name type="scientific">Apiospora rasikravindrae</name>
    <dbReference type="NCBI Taxonomy" id="990691"/>
    <lineage>
        <taxon>Eukaryota</taxon>
        <taxon>Fungi</taxon>
        <taxon>Dikarya</taxon>
        <taxon>Ascomycota</taxon>
        <taxon>Pezizomycotina</taxon>
        <taxon>Sordariomycetes</taxon>
        <taxon>Xylariomycetidae</taxon>
        <taxon>Amphisphaeriales</taxon>
        <taxon>Apiosporaceae</taxon>
        <taxon>Apiospora</taxon>
    </lineage>
</organism>
<gene>
    <name evidence="1" type="ORF">PG993_002367</name>
</gene>
<protein>
    <submittedName>
        <fullName evidence="1">Uncharacterized protein</fullName>
    </submittedName>
</protein>
<accession>A0ABR1TWM3</accession>
<comment type="caution">
    <text evidence="1">The sequence shown here is derived from an EMBL/GenBank/DDBJ whole genome shotgun (WGS) entry which is preliminary data.</text>
</comment>
<sequence>MTQLRVSLAEKRVLVLDRDFTLANDSIITAMKRGLHEGGWRRTCSSFPTDTTNLGSPQAGASRIAAIYPPLVSTRSTVAD</sequence>
<reference evidence="1 2" key="1">
    <citation type="submission" date="2023-01" db="EMBL/GenBank/DDBJ databases">
        <title>Analysis of 21 Apiospora genomes using comparative genomics revels a genus with tremendous synthesis potential of carbohydrate active enzymes and secondary metabolites.</title>
        <authorList>
            <person name="Sorensen T."/>
        </authorList>
    </citation>
    <scope>NUCLEOTIDE SEQUENCE [LARGE SCALE GENOMIC DNA]</scope>
    <source>
        <strain evidence="1 2">CBS 33761</strain>
    </source>
</reference>
<dbReference type="Proteomes" id="UP001444661">
    <property type="component" value="Unassembled WGS sequence"/>
</dbReference>
<dbReference type="EMBL" id="JAQQWK010000002">
    <property type="protein sequence ID" value="KAK8050982.1"/>
    <property type="molecule type" value="Genomic_DNA"/>
</dbReference>
<keyword evidence="2" id="KW-1185">Reference proteome</keyword>